<dbReference type="GO" id="GO:0009102">
    <property type="term" value="P:biotin biosynthetic process"/>
    <property type="evidence" value="ECO:0007669"/>
    <property type="project" value="UniProtKB-UniRule"/>
</dbReference>
<keyword evidence="1 2" id="KW-0436">Ligase</keyword>
<keyword evidence="3" id="KW-1185">Reference proteome</keyword>
<feature type="binding site" evidence="1">
    <location>
        <position position="47"/>
    </location>
    <ligand>
        <name>Mg(2+)</name>
        <dbReference type="ChEBI" id="CHEBI:18420"/>
    </ligand>
</feature>
<comment type="function">
    <text evidence="1">Catalyzes a mechanistically unusual reaction, the ATP-dependent insertion of CO2 between the N7 and N8 nitrogen atoms of 7,8-diaminopelargonic acid (DAPA, also called 7,8-diammoniononanoate) to form a ureido ring.</text>
</comment>
<sequence length="224" mass="23375">MRIAVVGTGTGVGKTIVTAGLVGALREHGCDARAVKPAQTGFPPDDDANVIATVCDDPDAAVCLRYLTEPLAPAVAAEREGTDLSYQSIREETVAAFEDVAVGVLEGIGGLRVPLTDDREVVDLVADLDCSAVLVARSGLGTLNHTALTIEALQQRNVPVLAVVLNEYEGTTIAERSNPEALESMIDAPVLTMPSVERDNLIDTASERLLPNLDPLAARGALGP</sequence>
<proteinExistence type="inferred from homology"/>
<feature type="binding site" evidence="1">
    <location>
        <position position="15"/>
    </location>
    <ligand>
        <name>Mg(2+)</name>
        <dbReference type="ChEBI" id="CHEBI:18420"/>
    </ligand>
</feature>
<protein>
    <recommendedName>
        <fullName evidence="1">ATP-dependent dethiobiotin synthetase BioD</fullName>
        <ecNumber evidence="1">6.3.3.3</ecNumber>
    </recommendedName>
    <alternativeName>
        <fullName evidence="1">DTB synthetase</fullName>
        <shortName evidence="1">DTBS</shortName>
    </alternativeName>
    <alternativeName>
        <fullName evidence="1">Dethiobiotin synthase</fullName>
    </alternativeName>
</protein>
<dbReference type="PANTHER" id="PTHR43210:SF5">
    <property type="entry name" value="DETHIOBIOTIN SYNTHETASE"/>
    <property type="match status" value="1"/>
</dbReference>
<dbReference type="Pfam" id="PF13500">
    <property type="entry name" value="AAA_26"/>
    <property type="match status" value="1"/>
</dbReference>
<comment type="catalytic activity">
    <reaction evidence="1">
        <text>(7R,8S)-7,8-diammoniononanoate + CO2 + ATP = (4R,5S)-dethiobiotin + ADP + phosphate + 3 H(+)</text>
        <dbReference type="Rhea" id="RHEA:15805"/>
        <dbReference type="ChEBI" id="CHEBI:15378"/>
        <dbReference type="ChEBI" id="CHEBI:16526"/>
        <dbReference type="ChEBI" id="CHEBI:30616"/>
        <dbReference type="ChEBI" id="CHEBI:43474"/>
        <dbReference type="ChEBI" id="CHEBI:149469"/>
        <dbReference type="ChEBI" id="CHEBI:149473"/>
        <dbReference type="ChEBI" id="CHEBI:456216"/>
        <dbReference type="EC" id="6.3.3.3"/>
    </reaction>
</comment>
<dbReference type="NCBIfam" id="TIGR00347">
    <property type="entry name" value="bioD"/>
    <property type="match status" value="1"/>
</dbReference>
<feature type="binding site" evidence="1">
    <location>
        <position position="40"/>
    </location>
    <ligand>
        <name>substrate</name>
    </ligand>
</feature>
<evidence type="ECO:0000313" key="2">
    <source>
        <dbReference type="EMBL" id="UPM42765.1"/>
    </source>
</evidence>
<comment type="pathway">
    <text evidence="1">Cofactor biosynthesis; biotin biosynthesis; biotin from 7,8-diaminononanoate: step 1/2.</text>
</comment>
<reference evidence="2" key="1">
    <citation type="submission" date="2022-04" db="EMBL/GenBank/DDBJ databases">
        <title>Halocatena sp. nov., isolated from a salt lake.</title>
        <authorList>
            <person name="Cui H.-L."/>
        </authorList>
    </citation>
    <scope>NUCLEOTIDE SEQUENCE</scope>
    <source>
        <strain evidence="2">AD-1</strain>
    </source>
</reference>
<dbReference type="PIRSF" id="PIRSF006755">
    <property type="entry name" value="DTB_synth"/>
    <property type="match status" value="1"/>
</dbReference>
<dbReference type="GO" id="GO:0004141">
    <property type="term" value="F:dethiobiotin synthase activity"/>
    <property type="evidence" value="ECO:0007669"/>
    <property type="project" value="UniProtKB-UniRule"/>
</dbReference>
<accession>A0A8U0A0W5</accession>
<dbReference type="Proteomes" id="UP000831768">
    <property type="component" value="Chromosome"/>
</dbReference>
<feature type="binding site" evidence="1">
    <location>
        <position position="47"/>
    </location>
    <ligand>
        <name>ATP</name>
        <dbReference type="ChEBI" id="CHEBI:30616"/>
    </ligand>
</feature>
<gene>
    <name evidence="1 2" type="primary">bioD</name>
    <name evidence="2" type="ORF">MW046_12500</name>
</gene>
<feature type="active site" evidence="1">
    <location>
        <position position="36"/>
    </location>
</feature>
<dbReference type="RefSeq" id="WP_247993436.1">
    <property type="nucleotide sequence ID" value="NZ_CP096019.1"/>
</dbReference>
<evidence type="ECO:0000256" key="1">
    <source>
        <dbReference type="HAMAP-Rule" id="MF_00336"/>
    </source>
</evidence>
<dbReference type="PANTHER" id="PTHR43210">
    <property type="entry name" value="DETHIOBIOTIN SYNTHETASE"/>
    <property type="match status" value="1"/>
</dbReference>
<feature type="binding site" evidence="1">
    <location>
        <begin position="11"/>
        <end position="16"/>
    </location>
    <ligand>
        <name>ATP</name>
        <dbReference type="ChEBI" id="CHEBI:30616"/>
    </ligand>
</feature>
<dbReference type="CDD" id="cd03109">
    <property type="entry name" value="DTBS"/>
    <property type="match status" value="1"/>
</dbReference>
<dbReference type="EC" id="6.3.3.3" evidence="1"/>
<comment type="subcellular location">
    <subcellularLocation>
        <location evidence="1">Cytoplasm</location>
    </subcellularLocation>
</comment>
<keyword evidence="1" id="KW-0479">Metal-binding</keyword>
<dbReference type="Gene3D" id="3.40.50.300">
    <property type="entry name" value="P-loop containing nucleotide triphosphate hydrolases"/>
    <property type="match status" value="1"/>
</dbReference>
<keyword evidence="1" id="KW-0547">Nucleotide-binding</keyword>
<comment type="subunit">
    <text evidence="1">Homodimer.</text>
</comment>
<keyword evidence="1" id="KW-0067">ATP-binding</keyword>
<dbReference type="AlphaFoldDB" id="A0A8U0A0W5"/>
<dbReference type="GO" id="GO:0005829">
    <property type="term" value="C:cytosol"/>
    <property type="evidence" value="ECO:0007669"/>
    <property type="project" value="TreeGrafter"/>
</dbReference>
<keyword evidence="1" id="KW-0963">Cytoplasm</keyword>
<evidence type="ECO:0000313" key="3">
    <source>
        <dbReference type="Proteomes" id="UP000831768"/>
    </source>
</evidence>
<comment type="caution">
    <text evidence="1">Lacks conserved residue(s) required for the propagation of feature annotation.</text>
</comment>
<organism evidence="2 3">
    <name type="scientific">Halocatena salina</name>
    <dbReference type="NCBI Taxonomy" id="2934340"/>
    <lineage>
        <taxon>Archaea</taxon>
        <taxon>Methanobacteriati</taxon>
        <taxon>Methanobacteriota</taxon>
        <taxon>Stenosarchaea group</taxon>
        <taxon>Halobacteria</taxon>
        <taxon>Halobacteriales</taxon>
        <taxon>Natronomonadaceae</taxon>
        <taxon>Halocatena</taxon>
    </lineage>
</organism>
<dbReference type="InterPro" id="IPR004472">
    <property type="entry name" value="DTB_synth_BioD"/>
</dbReference>
<dbReference type="GO" id="GO:0005524">
    <property type="term" value="F:ATP binding"/>
    <property type="evidence" value="ECO:0007669"/>
    <property type="project" value="UniProtKB-UniRule"/>
</dbReference>
<keyword evidence="1" id="KW-0460">Magnesium</keyword>
<feature type="binding site" evidence="1">
    <location>
        <position position="106"/>
    </location>
    <ligand>
        <name>Mg(2+)</name>
        <dbReference type="ChEBI" id="CHEBI:18420"/>
    </ligand>
</feature>
<dbReference type="SUPFAM" id="SSF52540">
    <property type="entry name" value="P-loop containing nucleoside triphosphate hydrolases"/>
    <property type="match status" value="1"/>
</dbReference>
<dbReference type="HAMAP" id="MF_00336">
    <property type="entry name" value="BioD"/>
    <property type="match status" value="1"/>
</dbReference>
<keyword evidence="1" id="KW-0093">Biotin biosynthesis</keyword>
<dbReference type="GeneID" id="71928881"/>
<feature type="binding site" evidence="1">
    <location>
        <begin position="166"/>
        <end position="167"/>
    </location>
    <ligand>
        <name>ATP</name>
        <dbReference type="ChEBI" id="CHEBI:30616"/>
    </ligand>
</feature>
<dbReference type="KEGG" id="haad:MW046_12500"/>
<name>A0A8U0A0W5_9EURY</name>
<comment type="similarity">
    <text evidence="1">Belongs to the dethiobiotin synthetase family.</text>
</comment>
<dbReference type="EMBL" id="CP096019">
    <property type="protein sequence ID" value="UPM42765.1"/>
    <property type="molecule type" value="Genomic_DNA"/>
</dbReference>
<dbReference type="GO" id="GO:0000287">
    <property type="term" value="F:magnesium ion binding"/>
    <property type="evidence" value="ECO:0007669"/>
    <property type="project" value="UniProtKB-UniRule"/>
</dbReference>
<feature type="binding site" evidence="1">
    <location>
        <begin position="106"/>
        <end position="109"/>
    </location>
    <ligand>
        <name>ATP</name>
        <dbReference type="ChEBI" id="CHEBI:30616"/>
    </ligand>
</feature>
<comment type="cofactor">
    <cofactor evidence="1">
        <name>Mg(2+)</name>
        <dbReference type="ChEBI" id="CHEBI:18420"/>
    </cofactor>
</comment>
<dbReference type="InterPro" id="IPR027417">
    <property type="entry name" value="P-loop_NTPase"/>
</dbReference>